<organism evidence="1 2">
    <name type="scientific">Thermobifida alba</name>
    <name type="common">Thermomonospora alba</name>
    <dbReference type="NCBI Taxonomy" id="53522"/>
    <lineage>
        <taxon>Bacteria</taxon>
        <taxon>Bacillati</taxon>
        <taxon>Actinomycetota</taxon>
        <taxon>Actinomycetes</taxon>
        <taxon>Streptosporangiales</taxon>
        <taxon>Nocardiopsidaceae</taxon>
        <taxon>Thermobifida</taxon>
    </lineage>
</organism>
<dbReference type="RefSeq" id="WP_248591294.1">
    <property type="nucleotide sequence ID" value="NZ_BAABEB010000011.1"/>
</dbReference>
<dbReference type="SUPFAM" id="SSF56112">
    <property type="entry name" value="Protein kinase-like (PK-like)"/>
    <property type="match status" value="1"/>
</dbReference>
<reference evidence="1 2" key="1">
    <citation type="submission" date="2020-04" db="EMBL/GenBank/DDBJ databases">
        <title>Thermobifida alba genome sequencing and assembly.</title>
        <authorList>
            <person name="Luzics S."/>
            <person name="Horvath B."/>
            <person name="Nagy I."/>
            <person name="Toth A."/>
            <person name="Nagy I."/>
            <person name="Kukolya J."/>
        </authorList>
    </citation>
    <scope>NUCLEOTIDE SEQUENCE [LARGE SCALE GENOMIC DNA]</scope>
    <source>
        <strain evidence="1 2">DSM 43795</strain>
    </source>
</reference>
<dbReference type="Proteomes" id="UP000832041">
    <property type="component" value="Chromosome"/>
</dbReference>
<dbReference type="Gene3D" id="3.90.1200.10">
    <property type="match status" value="1"/>
</dbReference>
<dbReference type="InterPro" id="IPR011009">
    <property type="entry name" value="Kinase-like_dom_sf"/>
</dbReference>
<name>A0ABY4L519_THEAE</name>
<proteinExistence type="predicted"/>
<evidence type="ECO:0000313" key="1">
    <source>
        <dbReference type="EMBL" id="UPT22783.1"/>
    </source>
</evidence>
<keyword evidence="2" id="KW-1185">Reference proteome</keyword>
<gene>
    <name evidence="1" type="ORF">FOF52_19030</name>
</gene>
<accession>A0ABY4L519</accession>
<sequence length="285" mass="31124">MTSSLAADHGDGSLTAALERACGVLQFAPAGNNGSVVYGHGGRSLGCTVIDADGRLRWLRLVFASRRGGKLWDGPYSADQALPDTLPRPHLVDSYEWSEGQRWYQATVWTYLAQPVISPSPDLACPVDLDDAWWSQLVDAMTVLAEVEVPRKRLVLTQDYIHRIGAFIPDVVRLGFDTTVRRWCSAHGDLHWANLTRTPLAILDWEGWGLAPAGFDAALLYAYTLAVPETAARVRTAFASVLDTPDGLLAELVAAATIVQAGQRDPVHARLAPLVLDHARVLLRR</sequence>
<protein>
    <submittedName>
        <fullName evidence="1">Phosphotransferase</fullName>
    </submittedName>
</protein>
<dbReference type="EMBL" id="CP051627">
    <property type="protein sequence ID" value="UPT22783.1"/>
    <property type="molecule type" value="Genomic_DNA"/>
</dbReference>
<evidence type="ECO:0000313" key="2">
    <source>
        <dbReference type="Proteomes" id="UP000832041"/>
    </source>
</evidence>